<accession>A0AAV5AF05</accession>
<proteinExistence type="predicted"/>
<dbReference type="Proteomes" id="UP001050691">
    <property type="component" value="Unassembled WGS sequence"/>
</dbReference>
<evidence type="ECO:0000313" key="2">
    <source>
        <dbReference type="Proteomes" id="UP001050691"/>
    </source>
</evidence>
<gene>
    <name evidence="1" type="ORF">Clacol_005465</name>
</gene>
<keyword evidence="2" id="KW-1185">Reference proteome</keyword>
<organism evidence="1 2">
    <name type="scientific">Clathrus columnatus</name>
    <dbReference type="NCBI Taxonomy" id="1419009"/>
    <lineage>
        <taxon>Eukaryota</taxon>
        <taxon>Fungi</taxon>
        <taxon>Dikarya</taxon>
        <taxon>Basidiomycota</taxon>
        <taxon>Agaricomycotina</taxon>
        <taxon>Agaricomycetes</taxon>
        <taxon>Phallomycetidae</taxon>
        <taxon>Phallales</taxon>
        <taxon>Clathraceae</taxon>
        <taxon>Clathrus</taxon>
    </lineage>
</organism>
<dbReference type="AlphaFoldDB" id="A0AAV5AF05"/>
<comment type="caution">
    <text evidence="1">The sequence shown here is derived from an EMBL/GenBank/DDBJ whole genome shotgun (WGS) entry which is preliminary data.</text>
</comment>
<reference evidence="1" key="1">
    <citation type="submission" date="2021-10" db="EMBL/GenBank/DDBJ databases">
        <title>De novo Genome Assembly of Clathrus columnatus (Basidiomycota, Fungi) Using Illumina and Nanopore Sequence Data.</title>
        <authorList>
            <person name="Ogiso-Tanaka E."/>
            <person name="Itagaki H."/>
            <person name="Hosoya T."/>
            <person name="Hosaka K."/>
        </authorList>
    </citation>
    <scope>NUCLEOTIDE SEQUENCE</scope>
    <source>
        <strain evidence="1">MO-923</strain>
    </source>
</reference>
<protein>
    <submittedName>
        <fullName evidence="1">Uncharacterized protein</fullName>
    </submittedName>
</protein>
<evidence type="ECO:0000313" key="1">
    <source>
        <dbReference type="EMBL" id="GJJ11233.1"/>
    </source>
</evidence>
<name>A0AAV5AF05_9AGAM</name>
<dbReference type="EMBL" id="BPWL01000006">
    <property type="protein sequence ID" value="GJJ11233.1"/>
    <property type="molecule type" value="Genomic_DNA"/>
</dbReference>
<sequence length="113" mass="12950">MKSGTFAVALVRQQVVLVQLARNYTSYERTIDVLPYQHFGARTFLSDPTSPRTRISSADLLTILPVDDTELCSITGMLDLPEEAYIRYAEDISRFQRRLSHVWSAIPFRVSLR</sequence>